<feature type="transmembrane region" description="Helical" evidence="1">
    <location>
        <begin position="20"/>
        <end position="40"/>
    </location>
</feature>
<keyword evidence="1" id="KW-0812">Transmembrane</keyword>
<dbReference type="Gene3D" id="3.30.565.10">
    <property type="entry name" value="Histidine kinase-like ATPase, C-terminal domain"/>
    <property type="match status" value="1"/>
</dbReference>
<dbReference type="Proteomes" id="UP000490821">
    <property type="component" value="Unassembled WGS sequence"/>
</dbReference>
<dbReference type="EMBL" id="BLMI01000207">
    <property type="protein sequence ID" value="GFI41685.1"/>
    <property type="molecule type" value="Genomic_DNA"/>
</dbReference>
<dbReference type="InterPro" id="IPR032834">
    <property type="entry name" value="NatK-like_C"/>
</dbReference>
<dbReference type="PANTHER" id="PTHR40448:SF1">
    <property type="entry name" value="TWO-COMPONENT SENSOR HISTIDINE KINASE"/>
    <property type="match status" value="1"/>
</dbReference>
<feature type="domain" description="Sensor histidine kinase NatK-like C-terminal" evidence="2">
    <location>
        <begin position="162"/>
        <end position="257"/>
    </location>
</feature>
<dbReference type="PANTHER" id="PTHR40448">
    <property type="entry name" value="TWO-COMPONENT SENSOR HISTIDINE KINASE"/>
    <property type="match status" value="1"/>
</dbReference>
<sequence>MLFPQITLSIYLKGEVINKLLVLVSLAQFFLINIFVYIILNIMNSEHNKILEKEIMLETEKNQYQFITLIEDQIKEKVDMMNKLNHDMKNHKIVIQKMINNLDDNSNINNYINELFGDDISYISTDNNAINYIINEKIKNSQKYNIDFKCIIQGNLKESISTTDLTIVIGNLLDNAIEATLKTNDRHIQIKIIKDDYKLVISVSNTYNGTILEKKGNIISTKKDKNKHGYGISNIKLICNKYHGSSYIEYSNNMFYHTCVFLLDTFK</sequence>
<organism evidence="3 4">
    <name type="scientific">Thomasclavelia cocleata</name>
    <dbReference type="NCBI Taxonomy" id="69824"/>
    <lineage>
        <taxon>Bacteria</taxon>
        <taxon>Bacillati</taxon>
        <taxon>Bacillota</taxon>
        <taxon>Erysipelotrichia</taxon>
        <taxon>Erysipelotrichales</taxon>
        <taxon>Coprobacillaceae</taxon>
        <taxon>Thomasclavelia</taxon>
    </lineage>
</organism>
<evidence type="ECO:0000313" key="3">
    <source>
        <dbReference type="EMBL" id="GFI41685.1"/>
    </source>
</evidence>
<dbReference type="CDD" id="cd16935">
    <property type="entry name" value="HATPase_AgrC-ComD-like"/>
    <property type="match status" value="1"/>
</dbReference>
<dbReference type="GO" id="GO:0042802">
    <property type="term" value="F:identical protein binding"/>
    <property type="evidence" value="ECO:0007669"/>
    <property type="project" value="TreeGrafter"/>
</dbReference>
<evidence type="ECO:0000256" key="1">
    <source>
        <dbReference type="SAM" id="Phobius"/>
    </source>
</evidence>
<dbReference type="SUPFAM" id="SSF55874">
    <property type="entry name" value="ATPase domain of HSP90 chaperone/DNA topoisomerase II/histidine kinase"/>
    <property type="match status" value="1"/>
</dbReference>
<name>A0A829ZCT7_9FIRM</name>
<reference evidence="3 4" key="1">
    <citation type="journal article" date="2020" name="Microbiome">
        <title>Single-cell genomics of uncultured bacteria reveals dietary fiber responders in the mouse gut microbiota.</title>
        <authorList>
            <person name="Chijiiwa R."/>
            <person name="Hosokawa M."/>
            <person name="Kogawa M."/>
            <person name="Nishikawa Y."/>
            <person name="Ide K."/>
            <person name="Sakanashi C."/>
            <person name="Takahashi K."/>
            <person name="Takeyama H."/>
        </authorList>
    </citation>
    <scope>NUCLEOTIDE SEQUENCE [LARGE SCALE GENOMIC DNA]</scope>
    <source>
        <strain evidence="3">IMSAGC_017</strain>
    </source>
</reference>
<proteinExistence type="predicted"/>
<evidence type="ECO:0000313" key="4">
    <source>
        <dbReference type="Proteomes" id="UP000490821"/>
    </source>
</evidence>
<protein>
    <recommendedName>
        <fullName evidence="2">Sensor histidine kinase NatK-like C-terminal domain-containing protein</fullName>
    </recommendedName>
</protein>
<keyword evidence="1" id="KW-0472">Membrane</keyword>
<dbReference type="Pfam" id="PF14501">
    <property type="entry name" value="HATPase_c_5"/>
    <property type="match status" value="1"/>
</dbReference>
<keyword evidence="1" id="KW-1133">Transmembrane helix</keyword>
<evidence type="ECO:0000259" key="2">
    <source>
        <dbReference type="Pfam" id="PF14501"/>
    </source>
</evidence>
<dbReference type="AlphaFoldDB" id="A0A829ZCT7"/>
<accession>A0A829ZCT7</accession>
<comment type="caution">
    <text evidence="3">The sequence shown here is derived from an EMBL/GenBank/DDBJ whole genome shotgun (WGS) entry which is preliminary data.</text>
</comment>
<gene>
    <name evidence="3" type="ORF">IMSAGC017_01730</name>
</gene>
<dbReference type="InterPro" id="IPR036890">
    <property type="entry name" value="HATPase_C_sf"/>
</dbReference>